<dbReference type="Pfam" id="PF01593">
    <property type="entry name" value="Amino_oxidase"/>
    <property type="match status" value="1"/>
</dbReference>
<dbReference type="RefSeq" id="WP_098459200.1">
    <property type="nucleotide sequence ID" value="NZ_PDJC01000001.1"/>
</dbReference>
<feature type="domain" description="Amine oxidase" evidence="5">
    <location>
        <begin position="11"/>
        <end position="483"/>
    </location>
</feature>
<evidence type="ECO:0000256" key="1">
    <source>
        <dbReference type="ARBA" id="ARBA00004829"/>
    </source>
</evidence>
<sequence>MSRVVVVGAGLAGLAAAAQLVGDGHQVIIAERADEPGGRSGTLTASGFTFDAGPTVFTMPHLLERAFARLGQRMDDHVRLTRLDPAYRAQYADGSQILVRADRNDQLAELRRSVSDRDAEAFAGFADWVERLYDVEMPNFIERNFDSVLDLVNRPIAAAKLVALGGFGRLGRAVGRRFSDERLRRLFSFQAMYAGLAPSDALAIYAVITYMDSIAGVYFPEGGMHAVPRALAGALTGAGAELRYSCAVTEILRDGRGRVAGVRAGGELIAADAVVVTTDLPTAYAELLPELTPPAVLRRARYSPSAVVWHVGVRGLPKPGLAHHNIHFGAAWDESFAQLIDSQQLMADPSRLVTIPSLDAPSMAPDGHSVLYVLEPVPHLGGRVNWSRERGPIRDRLHTFLADNGYPDDIVTERLVTPDDWKAQGLAMGTPFSLAHTFFQTGPFRPANREPRVPGLFFAGSGTTPGVGVPMVLISGELAAGRVRDYLGAVR</sequence>
<evidence type="ECO:0000256" key="4">
    <source>
        <dbReference type="RuleBase" id="RU362075"/>
    </source>
</evidence>
<dbReference type="GO" id="GO:0016117">
    <property type="term" value="P:carotenoid biosynthetic process"/>
    <property type="evidence" value="ECO:0007669"/>
    <property type="project" value="UniProtKB-KW"/>
</dbReference>
<dbReference type="InterPro" id="IPR014105">
    <property type="entry name" value="Carotenoid/retinoid_OxRdtase"/>
</dbReference>
<dbReference type="EMBL" id="PDJC01000001">
    <property type="protein sequence ID" value="PFG15582.1"/>
    <property type="molecule type" value="Genomic_DNA"/>
</dbReference>
<evidence type="ECO:0000256" key="2">
    <source>
        <dbReference type="ARBA" id="ARBA00022746"/>
    </source>
</evidence>
<accession>A0A2A9CPP6</accession>
<evidence type="ECO:0000259" key="5">
    <source>
        <dbReference type="Pfam" id="PF01593"/>
    </source>
</evidence>
<name>A0A2A9CPP6_9ACTN</name>
<dbReference type="InterPro" id="IPR002937">
    <property type="entry name" value="Amino_oxidase"/>
</dbReference>
<dbReference type="SUPFAM" id="SSF51905">
    <property type="entry name" value="FAD/NAD(P)-binding domain"/>
    <property type="match status" value="1"/>
</dbReference>
<proteinExistence type="inferred from homology"/>
<dbReference type="NCBIfam" id="TIGR02734">
    <property type="entry name" value="crtI_fam"/>
    <property type="match status" value="1"/>
</dbReference>
<reference evidence="6 7" key="1">
    <citation type="submission" date="2017-10" db="EMBL/GenBank/DDBJ databases">
        <title>Sequencing the genomes of 1000 actinobacteria strains.</title>
        <authorList>
            <person name="Klenk H.-P."/>
        </authorList>
    </citation>
    <scope>NUCLEOTIDE SEQUENCE [LARGE SCALE GENOMIC DNA]</scope>
    <source>
        <strain evidence="6 7">DSM 15597</strain>
    </source>
</reference>
<protein>
    <submittedName>
        <fullName evidence="6">Phytoene desaturase</fullName>
    </submittedName>
</protein>
<dbReference type="InterPro" id="IPR036188">
    <property type="entry name" value="FAD/NAD-bd_sf"/>
</dbReference>
<evidence type="ECO:0000313" key="7">
    <source>
        <dbReference type="Proteomes" id="UP000226079"/>
    </source>
</evidence>
<comment type="caution">
    <text evidence="6">The sequence shown here is derived from an EMBL/GenBank/DDBJ whole genome shotgun (WGS) entry which is preliminary data.</text>
</comment>
<dbReference type="PANTHER" id="PTHR43734:SF1">
    <property type="entry name" value="PHYTOENE DESATURASE"/>
    <property type="match status" value="1"/>
</dbReference>
<dbReference type="PANTHER" id="PTHR43734">
    <property type="entry name" value="PHYTOENE DESATURASE"/>
    <property type="match status" value="1"/>
</dbReference>
<dbReference type="Gene3D" id="3.50.50.60">
    <property type="entry name" value="FAD/NAD(P)-binding domain"/>
    <property type="match status" value="2"/>
</dbReference>
<dbReference type="OrthoDB" id="9774675at2"/>
<keyword evidence="2 4" id="KW-0125">Carotenoid biosynthesis</keyword>
<gene>
    <name evidence="6" type="ORF">ATK74_0102</name>
</gene>
<evidence type="ECO:0000256" key="3">
    <source>
        <dbReference type="ARBA" id="ARBA00023002"/>
    </source>
</evidence>
<dbReference type="GO" id="GO:0016491">
    <property type="term" value="F:oxidoreductase activity"/>
    <property type="evidence" value="ECO:0007669"/>
    <property type="project" value="UniProtKB-KW"/>
</dbReference>
<comment type="pathway">
    <text evidence="1 4">Carotenoid biosynthesis.</text>
</comment>
<comment type="similarity">
    <text evidence="4">Belongs to the carotenoid/retinoid oxidoreductase family.</text>
</comment>
<dbReference type="AlphaFoldDB" id="A0A2A9CPP6"/>
<keyword evidence="7" id="KW-1185">Reference proteome</keyword>
<evidence type="ECO:0000313" key="6">
    <source>
        <dbReference type="EMBL" id="PFG15582.1"/>
    </source>
</evidence>
<organism evidence="6 7">
    <name type="scientific">Propionicimonas paludicola</name>
    <dbReference type="NCBI Taxonomy" id="185243"/>
    <lineage>
        <taxon>Bacteria</taxon>
        <taxon>Bacillati</taxon>
        <taxon>Actinomycetota</taxon>
        <taxon>Actinomycetes</taxon>
        <taxon>Propionibacteriales</taxon>
        <taxon>Nocardioidaceae</taxon>
        <taxon>Propionicimonas</taxon>
    </lineage>
</organism>
<keyword evidence="3 4" id="KW-0560">Oxidoreductase</keyword>
<dbReference type="PRINTS" id="PR00419">
    <property type="entry name" value="ADXRDTASE"/>
</dbReference>
<dbReference type="Proteomes" id="UP000226079">
    <property type="component" value="Unassembled WGS sequence"/>
</dbReference>